<evidence type="ECO:0000259" key="4">
    <source>
        <dbReference type="PROSITE" id="PS50970"/>
    </source>
</evidence>
<organism evidence="5">
    <name type="scientific">Caldithrix abyssi</name>
    <dbReference type="NCBI Taxonomy" id="187145"/>
    <lineage>
        <taxon>Bacteria</taxon>
        <taxon>Pseudomonadati</taxon>
        <taxon>Calditrichota</taxon>
        <taxon>Calditrichia</taxon>
        <taxon>Calditrichales</taxon>
        <taxon>Calditrichaceae</taxon>
        <taxon>Caldithrix</taxon>
    </lineage>
</organism>
<dbReference type="SUPFAM" id="SSF82282">
    <property type="entry name" value="Homocysteine S-methyltransferase"/>
    <property type="match status" value="1"/>
</dbReference>
<feature type="domain" description="Hcy-binding" evidence="4">
    <location>
        <begin position="1"/>
        <end position="232"/>
    </location>
</feature>
<dbReference type="Proteomes" id="UP000886005">
    <property type="component" value="Unassembled WGS sequence"/>
</dbReference>
<keyword evidence="2" id="KW-0808">Transferase</keyword>
<comment type="caution">
    <text evidence="3">Lacks conserved residue(s) required for the propagation of feature annotation.</text>
</comment>
<dbReference type="PANTHER" id="PTHR11103:SF18">
    <property type="entry name" value="SLR1189 PROTEIN"/>
    <property type="match status" value="1"/>
</dbReference>
<dbReference type="InterPro" id="IPR036589">
    <property type="entry name" value="HCY_dom_sf"/>
</dbReference>
<proteinExistence type="predicted"/>
<dbReference type="EMBL" id="DRLD01000400">
    <property type="protein sequence ID" value="HED11823.1"/>
    <property type="molecule type" value="Genomic_DNA"/>
</dbReference>
<evidence type="ECO:0000256" key="1">
    <source>
        <dbReference type="ARBA" id="ARBA00022603"/>
    </source>
</evidence>
<evidence type="ECO:0000313" key="5">
    <source>
        <dbReference type="EMBL" id="HED11823.1"/>
    </source>
</evidence>
<evidence type="ECO:0000256" key="2">
    <source>
        <dbReference type="ARBA" id="ARBA00022679"/>
    </source>
</evidence>
<gene>
    <name evidence="5" type="ORF">ENJ10_14115</name>
</gene>
<protein>
    <submittedName>
        <fullName evidence="5">Homocysteine S-methyltransferase family protein</fullName>
    </submittedName>
</protein>
<dbReference type="InterPro" id="IPR003726">
    <property type="entry name" value="HCY_dom"/>
</dbReference>
<comment type="caution">
    <text evidence="5">The sequence shown here is derived from an EMBL/GenBank/DDBJ whole genome shotgun (WGS) entry which is preliminary data.</text>
</comment>
<keyword evidence="1" id="KW-0489">Methyltransferase</keyword>
<dbReference type="Gene3D" id="3.20.20.330">
    <property type="entry name" value="Homocysteine-binding-like domain"/>
    <property type="match status" value="1"/>
</dbReference>
<sequence length="232" mass="26233">MITLLKEYPLILMEGAIVERVRHESKEALHPRLVNALLIYTKTGRKLMESLYREYLDIAREAALPMLLCSPTWRANRERVSAGRAPEQINRDNIRFLKELAAQYPQVPVRVGGMLGCRNDCYKAHEALTAEEAEDFHIWQIEELSRGGADFLIAETLPAVSEALGLGRAMRRSTLPYILSFTIDRVGRVLDGTLLSEAIRYLDRQLDGAPLGYMVNCAYPTFLNIAAQDKRA</sequence>
<dbReference type="GO" id="GO:0032259">
    <property type="term" value="P:methylation"/>
    <property type="evidence" value="ECO:0007669"/>
    <property type="project" value="UniProtKB-KW"/>
</dbReference>
<dbReference type="PROSITE" id="PS50970">
    <property type="entry name" value="HCY"/>
    <property type="match status" value="1"/>
</dbReference>
<accession>A0A7V1LPK9</accession>
<evidence type="ECO:0000256" key="3">
    <source>
        <dbReference type="PROSITE-ProRule" id="PRU00333"/>
    </source>
</evidence>
<dbReference type="Pfam" id="PF02574">
    <property type="entry name" value="S-methyl_trans"/>
    <property type="match status" value="1"/>
</dbReference>
<reference evidence="5" key="1">
    <citation type="journal article" date="2020" name="mSystems">
        <title>Genome- and Community-Level Interaction Insights into Carbon Utilization and Element Cycling Functions of Hydrothermarchaeota in Hydrothermal Sediment.</title>
        <authorList>
            <person name="Zhou Z."/>
            <person name="Liu Y."/>
            <person name="Xu W."/>
            <person name="Pan J."/>
            <person name="Luo Z.H."/>
            <person name="Li M."/>
        </authorList>
    </citation>
    <scope>NUCLEOTIDE SEQUENCE [LARGE SCALE GENOMIC DNA]</scope>
    <source>
        <strain evidence="5">HyVt-456</strain>
    </source>
</reference>
<dbReference type="GO" id="GO:0008168">
    <property type="term" value="F:methyltransferase activity"/>
    <property type="evidence" value="ECO:0007669"/>
    <property type="project" value="UniProtKB-KW"/>
</dbReference>
<feature type="non-terminal residue" evidence="5">
    <location>
        <position position="232"/>
    </location>
</feature>
<dbReference type="AlphaFoldDB" id="A0A7V1LPK9"/>
<name>A0A7V1LPK9_CALAY</name>
<dbReference type="PANTHER" id="PTHR11103">
    <property type="entry name" value="SLR1189 PROTEIN"/>
    <property type="match status" value="1"/>
</dbReference>